<gene>
    <name evidence="4" type="ORF">GCM10010171_58500</name>
</gene>
<keyword evidence="1" id="KW-0723">Serine/threonine-protein kinase</keyword>
<dbReference type="EMBL" id="BMRB01000008">
    <property type="protein sequence ID" value="GGS55858.1"/>
    <property type="molecule type" value="Genomic_DNA"/>
</dbReference>
<evidence type="ECO:0000259" key="3">
    <source>
        <dbReference type="Pfam" id="PF14417"/>
    </source>
</evidence>
<dbReference type="Proteomes" id="UP000660680">
    <property type="component" value="Unassembled WGS sequence"/>
</dbReference>
<accession>A0A918LJB2</accession>
<feature type="domain" description="MEDS" evidence="3">
    <location>
        <begin position="8"/>
        <end position="136"/>
    </location>
</feature>
<comment type="caution">
    <text evidence="4">The sequence shown here is derived from an EMBL/GenBank/DDBJ whole genome shotgun (WGS) entry which is preliminary data.</text>
</comment>
<reference evidence="4" key="2">
    <citation type="submission" date="2020-09" db="EMBL/GenBank/DDBJ databases">
        <authorList>
            <person name="Sun Q."/>
            <person name="Ohkuma M."/>
        </authorList>
    </citation>
    <scope>NUCLEOTIDE SEQUENCE</scope>
    <source>
        <strain evidence="4">JCM 3276</strain>
    </source>
</reference>
<dbReference type="GO" id="GO:0004674">
    <property type="term" value="F:protein serine/threonine kinase activity"/>
    <property type="evidence" value="ECO:0007669"/>
    <property type="project" value="UniProtKB-KW"/>
</dbReference>
<evidence type="ECO:0008006" key="6">
    <source>
        <dbReference type="Google" id="ProtNLM"/>
    </source>
</evidence>
<evidence type="ECO:0000313" key="5">
    <source>
        <dbReference type="Proteomes" id="UP000660680"/>
    </source>
</evidence>
<keyword evidence="1" id="KW-0808">Transferase</keyword>
<keyword evidence="5" id="KW-1185">Reference proteome</keyword>
<dbReference type="RefSeq" id="WP_189213832.1">
    <property type="nucleotide sequence ID" value="NZ_BMRB01000008.1"/>
</dbReference>
<evidence type="ECO:0000256" key="1">
    <source>
        <dbReference type="ARBA" id="ARBA00022527"/>
    </source>
</evidence>
<reference evidence="4" key="1">
    <citation type="journal article" date="2014" name="Int. J. Syst. Evol. Microbiol.">
        <title>Complete genome sequence of Corynebacterium casei LMG S-19264T (=DSM 44701T), isolated from a smear-ripened cheese.</title>
        <authorList>
            <consortium name="US DOE Joint Genome Institute (JGI-PGF)"/>
            <person name="Walter F."/>
            <person name="Albersmeier A."/>
            <person name="Kalinowski J."/>
            <person name="Ruckert C."/>
        </authorList>
    </citation>
    <scope>NUCLEOTIDE SEQUENCE</scope>
    <source>
        <strain evidence="4">JCM 3276</strain>
    </source>
</reference>
<feature type="domain" description="Histidine kinase/HSP90-like ATPase" evidence="2">
    <location>
        <begin position="189"/>
        <end position="300"/>
    </location>
</feature>
<dbReference type="InterPro" id="IPR036890">
    <property type="entry name" value="HATPase_C_sf"/>
</dbReference>
<dbReference type="Pfam" id="PF14417">
    <property type="entry name" value="MEDS"/>
    <property type="match status" value="1"/>
</dbReference>
<sequence length="303" mass="32477">MTTRGFAHHALVYSDTAELVTESVSYLRAGLADGETVFAIVPPATADPLREALGEDGTAVRIIDMAAVGANPARIVPVLREIADAADGGRVRGLGQSWWPTRSPAATSEVMLHEALLDIAFADSAGFRLMCPYPVDGPPWLETCHRSVIEAGAERPSRSYDPDLATVTFSAAMDDNPDTVADVAHFCLDDLPELRDLVTIRASAAGLDRDRALDLTLAVNEIVTNSICHGGERGTLRVWTEPDAIVCEVSDSGHLDSALIGRVAPLPSVRGGRGVWLANQLCDLVRIRSCPKRGTVVRLYMLL</sequence>
<dbReference type="AlphaFoldDB" id="A0A918LJB2"/>
<dbReference type="Gene3D" id="3.30.565.10">
    <property type="entry name" value="Histidine kinase-like ATPase, C-terminal domain"/>
    <property type="match status" value="1"/>
</dbReference>
<dbReference type="InterPro" id="IPR047718">
    <property type="entry name" value="RsbA-like_anti_sig"/>
</dbReference>
<proteinExistence type="predicted"/>
<dbReference type="NCBIfam" id="NF041045">
    <property type="entry name" value="RsbA_anti_sig"/>
    <property type="match status" value="1"/>
</dbReference>
<evidence type="ECO:0000313" key="4">
    <source>
        <dbReference type="EMBL" id="GGS55858.1"/>
    </source>
</evidence>
<dbReference type="PANTHER" id="PTHR35526:SF3">
    <property type="entry name" value="ANTI-SIGMA-F FACTOR RSBW"/>
    <property type="match status" value="1"/>
</dbReference>
<organism evidence="4 5">
    <name type="scientific">Actinokineospora fastidiosa</name>
    <dbReference type="NCBI Taxonomy" id="1816"/>
    <lineage>
        <taxon>Bacteria</taxon>
        <taxon>Bacillati</taxon>
        <taxon>Actinomycetota</taxon>
        <taxon>Actinomycetes</taxon>
        <taxon>Pseudonocardiales</taxon>
        <taxon>Pseudonocardiaceae</taxon>
        <taxon>Actinokineospora</taxon>
    </lineage>
</organism>
<name>A0A918LJB2_9PSEU</name>
<dbReference type="CDD" id="cd16936">
    <property type="entry name" value="HATPase_RsbW-like"/>
    <property type="match status" value="1"/>
</dbReference>
<evidence type="ECO:0000259" key="2">
    <source>
        <dbReference type="Pfam" id="PF13581"/>
    </source>
</evidence>
<keyword evidence="1" id="KW-0418">Kinase</keyword>
<dbReference type="PANTHER" id="PTHR35526">
    <property type="entry name" value="ANTI-SIGMA-F FACTOR RSBW-RELATED"/>
    <property type="match status" value="1"/>
</dbReference>
<dbReference type="SUPFAM" id="SSF55874">
    <property type="entry name" value="ATPase domain of HSP90 chaperone/DNA topoisomerase II/histidine kinase"/>
    <property type="match status" value="1"/>
</dbReference>
<dbReference type="InterPro" id="IPR025847">
    <property type="entry name" value="MEDS_domain"/>
</dbReference>
<protein>
    <recommendedName>
        <fullName evidence="6">Sensor histidine kinase</fullName>
    </recommendedName>
</protein>
<dbReference type="InterPro" id="IPR050267">
    <property type="entry name" value="Anti-sigma-factor_SerPK"/>
</dbReference>
<dbReference type="InterPro" id="IPR003594">
    <property type="entry name" value="HATPase_dom"/>
</dbReference>
<dbReference type="Pfam" id="PF13581">
    <property type="entry name" value="HATPase_c_2"/>
    <property type="match status" value="1"/>
</dbReference>